<sequence>MTDSLSSRSDGVGPVLVPDDDAEDLYERAPCGYLSTTRTGTIVRVNQTLLEWLGAEREDLLGKPFTDLLSAGGRIYHETHYRPMLSLHGTVREIALDFVRQDATRLPVLVNSRVVVPSDGGEEVIRTSVLDATHRREYEQELLRARRRAEESEAKSAELARTLQSSLIPPGLPTIEGVELGATYRPAGDGAQVGGDFYDVFETERHDWIVVVGDVRGKGARAATITALVRYSIRAAAIRQQRPCDILADLNAVLLRHETERFCTVVCCRVRVEDDGTVRVTIASGGHPPAVLVGPEQAEAVDVAGTLIGVVEEPSLTDVEVRLGPGEGLFCYTDGLTEARRGRSMLGVEGLLDLLFTHRALPANELTDAVVDDVMAYQGSRPRDDIAAVHIRVPSAPPHTT</sequence>
<dbReference type="EMBL" id="CP031165">
    <property type="protein sequence ID" value="AXV08326.1"/>
    <property type="molecule type" value="Genomic_DNA"/>
</dbReference>
<dbReference type="InterPro" id="IPR001932">
    <property type="entry name" value="PPM-type_phosphatase-like_dom"/>
</dbReference>
<evidence type="ECO:0000259" key="3">
    <source>
        <dbReference type="PROSITE" id="PS51746"/>
    </source>
</evidence>
<name>A0A346Y1H9_9ACTN</name>
<dbReference type="PROSITE" id="PS51746">
    <property type="entry name" value="PPM_2"/>
    <property type="match status" value="1"/>
</dbReference>
<protein>
    <submittedName>
        <fullName evidence="4">Serine phosphatase RsbU, regulator of sigma subunit</fullName>
    </submittedName>
</protein>
<proteinExistence type="predicted"/>
<dbReference type="Pfam" id="PF07228">
    <property type="entry name" value="SpoIIE"/>
    <property type="match status" value="1"/>
</dbReference>
<dbReference type="InterPro" id="IPR035965">
    <property type="entry name" value="PAS-like_dom_sf"/>
</dbReference>
<dbReference type="CDD" id="cd22249">
    <property type="entry name" value="UDM1_RNF168_RNF169-like"/>
    <property type="match status" value="1"/>
</dbReference>
<dbReference type="NCBIfam" id="TIGR00229">
    <property type="entry name" value="sensory_box"/>
    <property type="match status" value="1"/>
</dbReference>
<evidence type="ECO:0000256" key="2">
    <source>
        <dbReference type="SAM" id="Coils"/>
    </source>
</evidence>
<organism evidence="4 5">
    <name type="scientific">Euzebya pacifica</name>
    <dbReference type="NCBI Taxonomy" id="1608957"/>
    <lineage>
        <taxon>Bacteria</taxon>
        <taxon>Bacillati</taxon>
        <taxon>Actinomycetota</taxon>
        <taxon>Nitriliruptoria</taxon>
        <taxon>Euzebyales</taxon>
    </lineage>
</organism>
<keyword evidence="1" id="KW-0378">Hydrolase</keyword>
<accession>A0A346Y1H9</accession>
<dbReference type="GO" id="GO:0016791">
    <property type="term" value="F:phosphatase activity"/>
    <property type="evidence" value="ECO:0007669"/>
    <property type="project" value="TreeGrafter"/>
</dbReference>
<dbReference type="CDD" id="cd00130">
    <property type="entry name" value="PAS"/>
    <property type="match status" value="1"/>
</dbReference>
<dbReference type="PANTHER" id="PTHR43156">
    <property type="entry name" value="STAGE II SPORULATION PROTEIN E-RELATED"/>
    <property type="match status" value="1"/>
</dbReference>
<dbReference type="Pfam" id="PF13426">
    <property type="entry name" value="PAS_9"/>
    <property type="match status" value="1"/>
</dbReference>
<dbReference type="SMART" id="SM00331">
    <property type="entry name" value="PP2C_SIG"/>
    <property type="match status" value="1"/>
</dbReference>
<reference evidence="4 5" key="1">
    <citation type="submission" date="2018-09" db="EMBL/GenBank/DDBJ databases">
        <title>Complete genome sequence of Euzebya sp. DY32-46 isolated from seawater of Pacific Ocean.</title>
        <authorList>
            <person name="Xu L."/>
            <person name="Wu Y.-H."/>
            <person name="Xu X.-W."/>
        </authorList>
    </citation>
    <scope>NUCLEOTIDE SEQUENCE [LARGE SCALE GENOMIC DNA]</scope>
    <source>
        <strain evidence="4 5">DY32-46</strain>
    </source>
</reference>
<keyword evidence="2" id="KW-0175">Coiled coil</keyword>
<evidence type="ECO:0000313" key="4">
    <source>
        <dbReference type="EMBL" id="AXV08326.1"/>
    </source>
</evidence>
<dbReference type="SUPFAM" id="SSF55785">
    <property type="entry name" value="PYP-like sensor domain (PAS domain)"/>
    <property type="match status" value="1"/>
</dbReference>
<dbReference type="InterPro" id="IPR000014">
    <property type="entry name" value="PAS"/>
</dbReference>
<dbReference type="KEGG" id="euz:DVS28_a3653"/>
<dbReference type="AlphaFoldDB" id="A0A346Y1H9"/>
<dbReference type="SUPFAM" id="SSF81606">
    <property type="entry name" value="PP2C-like"/>
    <property type="match status" value="1"/>
</dbReference>
<dbReference type="Gene3D" id="3.60.40.10">
    <property type="entry name" value="PPM-type phosphatase domain"/>
    <property type="match status" value="1"/>
</dbReference>
<feature type="coiled-coil region" evidence="2">
    <location>
        <begin position="135"/>
        <end position="162"/>
    </location>
</feature>
<dbReference type="Gene3D" id="3.30.450.20">
    <property type="entry name" value="PAS domain"/>
    <property type="match status" value="1"/>
</dbReference>
<dbReference type="InterPro" id="IPR036457">
    <property type="entry name" value="PPM-type-like_dom_sf"/>
</dbReference>
<dbReference type="Proteomes" id="UP000264006">
    <property type="component" value="Chromosome"/>
</dbReference>
<evidence type="ECO:0000313" key="5">
    <source>
        <dbReference type="Proteomes" id="UP000264006"/>
    </source>
</evidence>
<evidence type="ECO:0000256" key="1">
    <source>
        <dbReference type="ARBA" id="ARBA00022801"/>
    </source>
</evidence>
<keyword evidence="5" id="KW-1185">Reference proteome</keyword>
<dbReference type="RefSeq" id="WP_164710714.1">
    <property type="nucleotide sequence ID" value="NZ_CP031165.1"/>
</dbReference>
<dbReference type="InterPro" id="IPR052016">
    <property type="entry name" value="Bact_Sigma-Reg"/>
</dbReference>
<dbReference type="PANTHER" id="PTHR43156:SF2">
    <property type="entry name" value="STAGE II SPORULATION PROTEIN E"/>
    <property type="match status" value="1"/>
</dbReference>
<gene>
    <name evidence="4" type="ORF">DVS28_a3653</name>
</gene>
<dbReference type="SMART" id="SM00091">
    <property type="entry name" value="PAS"/>
    <property type="match status" value="1"/>
</dbReference>
<feature type="domain" description="PPM-type phosphatase" evidence="3">
    <location>
        <begin position="179"/>
        <end position="393"/>
    </location>
</feature>